<dbReference type="PROSITE" id="PS50404">
    <property type="entry name" value="GST_NTER"/>
    <property type="match status" value="1"/>
</dbReference>
<proteinExistence type="predicted"/>
<dbReference type="Gene3D" id="1.20.1050.10">
    <property type="match status" value="1"/>
</dbReference>
<evidence type="ECO:0000313" key="3">
    <source>
        <dbReference type="Proteomes" id="UP000190044"/>
    </source>
</evidence>
<dbReference type="InterPro" id="IPR040079">
    <property type="entry name" value="Glutathione_S-Trfase"/>
</dbReference>
<dbReference type="GO" id="GO:0005737">
    <property type="term" value="C:cytoplasm"/>
    <property type="evidence" value="ECO:0007669"/>
    <property type="project" value="TreeGrafter"/>
</dbReference>
<dbReference type="CDD" id="cd00570">
    <property type="entry name" value="GST_N_family"/>
    <property type="match status" value="1"/>
</dbReference>
<dbReference type="SUPFAM" id="SSF52833">
    <property type="entry name" value="Thioredoxin-like"/>
    <property type="match status" value="1"/>
</dbReference>
<keyword evidence="3" id="KW-1185">Reference proteome</keyword>
<dbReference type="PANTHER" id="PTHR43968">
    <property type="match status" value="1"/>
</dbReference>
<dbReference type="Pfam" id="PF13417">
    <property type="entry name" value="GST_N_3"/>
    <property type="match status" value="1"/>
</dbReference>
<dbReference type="InterPro" id="IPR036282">
    <property type="entry name" value="Glutathione-S-Trfase_C_sf"/>
</dbReference>
<dbReference type="Gene3D" id="3.40.30.10">
    <property type="entry name" value="Glutaredoxin"/>
    <property type="match status" value="1"/>
</dbReference>
<name>A0A1T5E5G2_9SPHN</name>
<dbReference type="RefSeq" id="WP_079639413.1">
    <property type="nucleotide sequence ID" value="NZ_FUYP01000019.1"/>
</dbReference>
<dbReference type="InterPro" id="IPR036249">
    <property type="entry name" value="Thioredoxin-like_sf"/>
</dbReference>
<dbReference type="SFLD" id="SFLDG00358">
    <property type="entry name" value="Main_(cytGST)"/>
    <property type="match status" value="1"/>
</dbReference>
<evidence type="ECO:0000313" key="2">
    <source>
        <dbReference type="EMBL" id="SKB79043.1"/>
    </source>
</evidence>
<feature type="domain" description="GST N-terminal" evidence="1">
    <location>
        <begin position="1"/>
        <end position="79"/>
    </location>
</feature>
<accession>A0A1T5E5G2</accession>
<dbReference type="SFLD" id="SFLDS00019">
    <property type="entry name" value="Glutathione_Transferase_(cytos"/>
    <property type="match status" value="1"/>
</dbReference>
<dbReference type="GO" id="GO:0016740">
    <property type="term" value="F:transferase activity"/>
    <property type="evidence" value="ECO:0007669"/>
    <property type="project" value="UniProtKB-KW"/>
</dbReference>
<dbReference type="EMBL" id="FUYP01000019">
    <property type="protein sequence ID" value="SKB79043.1"/>
    <property type="molecule type" value="Genomic_DNA"/>
</dbReference>
<dbReference type="AlphaFoldDB" id="A0A1T5E5G2"/>
<evidence type="ECO:0000259" key="1">
    <source>
        <dbReference type="PROSITE" id="PS50404"/>
    </source>
</evidence>
<dbReference type="Proteomes" id="UP000190044">
    <property type="component" value="Unassembled WGS sequence"/>
</dbReference>
<protein>
    <submittedName>
        <fullName evidence="2">Glutathione S-transferase</fullName>
    </submittedName>
</protein>
<dbReference type="PANTHER" id="PTHR43968:SF6">
    <property type="entry name" value="GLUTATHIONE S-TRANSFERASE OMEGA"/>
    <property type="match status" value="1"/>
</dbReference>
<dbReference type="InterPro" id="IPR004045">
    <property type="entry name" value="Glutathione_S-Trfase_N"/>
</dbReference>
<organism evidence="2 3">
    <name type="scientific">Sphingopyxis flava</name>
    <dbReference type="NCBI Taxonomy" id="1507287"/>
    <lineage>
        <taxon>Bacteria</taxon>
        <taxon>Pseudomonadati</taxon>
        <taxon>Pseudomonadota</taxon>
        <taxon>Alphaproteobacteria</taxon>
        <taxon>Sphingomonadales</taxon>
        <taxon>Sphingomonadaceae</taxon>
        <taxon>Sphingopyxis</taxon>
    </lineage>
</organism>
<sequence>MKLHAVTHSPFAARVKMALRFKGLSFEQVPLPGGSTRSAEYLAINPIGKLPVLVTDDGLVIAESETIIDYLEDTFPEPSLIPSRPADRVRMRNAIRTTELYVVPALFRLFGQMDPATRDVTIVAAELAQIRNGLGVVQHFVDDAPFATAGVLTKADCMILPTFLLIDIIEHLFAVEGIMQAFPRLAGYAEKAKGHEVLGAVRDETVEALSALMG</sequence>
<dbReference type="InterPro" id="IPR050983">
    <property type="entry name" value="GST_Omega/HSP26"/>
</dbReference>
<dbReference type="SUPFAM" id="SSF47616">
    <property type="entry name" value="GST C-terminal domain-like"/>
    <property type="match status" value="1"/>
</dbReference>
<gene>
    <name evidence="2" type="ORF">SAMN06295937_10196</name>
</gene>
<reference evidence="3" key="1">
    <citation type="submission" date="2017-02" db="EMBL/GenBank/DDBJ databases">
        <authorList>
            <person name="Varghese N."/>
            <person name="Submissions S."/>
        </authorList>
    </citation>
    <scope>NUCLEOTIDE SEQUENCE [LARGE SCALE GENOMIC DNA]</scope>
    <source>
        <strain evidence="3">R11H</strain>
    </source>
</reference>
<dbReference type="OrthoDB" id="5293590at2"/>
<keyword evidence="2" id="KW-0808">Transferase</keyword>